<comment type="caution">
    <text evidence="2">The sequence shown here is derived from an EMBL/GenBank/DDBJ whole genome shotgun (WGS) entry which is preliminary data.</text>
</comment>
<evidence type="ECO:0000313" key="3">
    <source>
        <dbReference type="Proteomes" id="UP000028725"/>
    </source>
</evidence>
<keyword evidence="3" id="KW-1185">Reference proteome</keyword>
<dbReference type="SUPFAM" id="SSF50998">
    <property type="entry name" value="Quinoprotein alcohol dehydrogenase-like"/>
    <property type="match status" value="1"/>
</dbReference>
<gene>
    <name evidence="2" type="ORF">DB31_4640</name>
</gene>
<accession>A0A085VZ64</accession>
<dbReference type="STRING" id="394096.DB31_4640"/>
<evidence type="ECO:0008006" key="4">
    <source>
        <dbReference type="Google" id="ProtNLM"/>
    </source>
</evidence>
<dbReference type="InterPro" id="IPR011047">
    <property type="entry name" value="Quinoprotein_ADH-like_sf"/>
</dbReference>
<evidence type="ECO:0000313" key="2">
    <source>
        <dbReference type="EMBL" id="KFE60727.1"/>
    </source>
</evidence>
<reference evidence="2 3" key="1">
    <citation type="submission" date="2014-04" db="EMBL/GenBank/DDBJ databases">
        <title>Genome assembly of Hyalangium minutum DSM 14724.</title>
        <authorList>
            <person name="Sharma G."/>
            <person name="Subramanian S."/>
        </authorList>
    </citation>
    <scope>NUCLEOTIDE SEQUENCE [LARGE SCALE GENOMIC DNA]</scope>
    <source>
        <strain evidence="2 3">DSM 14724</strain>
    </source>
</reference>
<proteinExistence type="predicted"/>
<feature type="region of interest" description="Disordered" evidence="1">
    <location>
        <begin position="1"/>
        <end position="21"/>
    </location>
</feature>
<organism evidence="2 3">
    <name type="scientific">Hyalangium minutum</name>
    <dbReference type="NCBI Taxonomy" id="394096"/>
    <lineage>
        <taxon>Bacteria</taxon>
        <taxon>Pseudomonadati</taxon>
        <taxon>Myxococcota</taxon>
        <taxon>Myxococcia</taxon>
        <taxon>Myxococcales</taxon>
        <taxon>Cystobacterineae</taxon>
        <taxon>Archangiaceae</taxon>
        <taxon>Hyalangium</taxon>
    </lineage>
</organism>
<feature type="compositionally biased region" description="Polar residues" evidence="1">
    <location>
        <begin position="769"/>
        <end position="781"/>
    </location>
</feature>
<sequence>MREGGHIGRGGSACKPSGADGPSATFRDQWAHAIHRPWAVKRFGRCLMLRKLLGTGLLLATLAGCTEPKGRECTSDADCGGGAGRCEVNIGLCYQGGTEPEIDVCDPACAAYEACTTAGCQARFMALAIQSPANNALVGAGPVQVQVRLVANPNYASTTQYPDTLDFSASRNDGGSDVGSFGPVSRNEDTYTVTWTPPSAQAQLTLTVAHPTPAAVPSASVTVKVDAVAPTFTISIPDPTRIPGGPNQAEPRDSDTDYAKAYRRDESVTVAISANEPVSDVVLTVSGIASGGGVGQALTPKPVQAGGTCEGSPVFCGTATVDLYEPEMREFRGTMQFRVEGVDAAGNRGSATAGLKVTRWKWAFDGAGLIKASPALGEKGVVYFGTSVTNGKVFAIEPSGKKKWEVDVEAVEGSPAVGAFSNGTELVYVASNFAGVAGIGSGTRLRAINGELGTVLNTPCTFPVATGTPPSTISSAAITATTISSTPVETGLFVVSGNYGSAVGLRPTSVGANAVGCVNSDSSQGMPNSTAGGGLVATNTGQFAYPTDARRMVKYSFGTPAAQWTATPGGGSGQRVFGMALLVNTLLGSGGNDFDQGGVFQVAFDSTGTPPANALPDTDNGRVNQLVATADNKAYFGREYAGPSNLLARYDLSVPALSQASPAPGVLSAAPVIGSDGKLYTVNKSGELAVWTTSDPLSSQWKLPSIGLNIEASPTLDCARGSDGAPLGANRPGVLYVAVGNKLHAFVVDSPRLLKDPNSWPKFQHDVRNTGNPSTPITNCP</sequence>
<feature type="region of interest" description="Disordered" evidence="1">
    <location>
        <begin position="758"/>
        <end position="781"/>
    </location>
</feature>
<dbReference type="Proteomes" id="UP000028725">
    <property type="component" value="Unassembled WGS sequence"/>
</dbReference>
<evidence type="ECO:0000256" key="1">
    <source>
        <dbReference type="SAM" id="MobiDB-lite"/>
    </source>
</evidence>
<protein>
    <recommendedName>
        <fullName evidence="4">Cell surface protein</fullName>
    </recommendedName>
</protein>
<dbReference type="AlphaFoldDB" id="A0A085VZ64"/>
<dbReference type="EMBL" id="JMCB01000028">
    <property type="protein sequence ID" value="KFE60727.1"/>
    <property type="molecule type" value="Genomic_DNA"/>
</dbReference>
<name>A0A085VZ64_9BACT</name>